<dbReference type="InterPro" id="IPR052247">
    <property type="entry name" value="Meiotic_Crossover_Helicase"/>
</dbReference>
<keyword evidence="4" id="KW-0347">Helicase</keyword>
<dbReference type="PROSITE" id="PS51194">
    <property type="entry name" value="HELICASE_CTER"/>
    <property type="match status" value="1"/>
</dbReference>
<dbReference type="PANTHER" id="PTHR47835:SF3">
    <property type="entry name" value="HELICASE FOR MEIOSIS 1"/>
    <property type="match status" value="1"/>
</dbReference>
<dbReference type="SUPFAM" id="SSF158702">
    <property type="entry name" value="Sec63 N-terminal domain-like"/>
    <property type="match status" value="1"/>
</dbReference>
<feature type="domain" description="Helicase C-terminal" evidence="13">
    <location>
        <begin position="491"/>
        <end position="679"/>
    </location>
</feature>
<evidence type="ECO:0000256" key="6">
    <source>
        <dbReference type="ARBA" id="ARBA00023235"/>
    </source>
</evidence>
<dbReference type="Pfam" id="PF00271">
    <property type="entry name" value="Helicase_C"/>
    <property type="match status" value="1"/>
</dbReference>
<dbReference type="PROSITE" id="PS51192">
    <property type="entry name" value="HELICASE_ATP_BIND_1"/>
    <property type="match status" value="1"/>
</dbReference>
<dbReference type="GO" id="GO:0043138">
    <property type="term" value="F:3'-5' DNA helicase activity"/>
    <property type="evidence" value="ECO:0007669"/>
    <property type="project" value="UniProtKB-EC"/>
</dbReference>
<feature type="compositionally biased region" description="Pro residues" evidence="11">
    <location>
        <begin position="1082"/>
        <end position="1100"/>
    </location>
</feature>
<evidence type="ECO:0000256" key="3">
    <source>
        <dbReference type="ARBA" id="ARBA00022801"/>
    </source>
</evidence>
<feature type="region of interest" description="Disordered" evidence="11">
    <location>
        <begin position="179"/>
        <end position="227"/>
    </location>
</feature>
<reference evidence="14" key="1">
    <citation type="journal article" date="2023" name="Mol. Phylogenet. Evol.">
        <title>Genome-scale phylogeny and comparative genomics of the fungal order Sordariales.</title>
        <authorList>
            <person name="Hensen N."/>
            <person name="Bonometti L."/>
            <person name="Westerberg I."/>
            <person name="Brannstrom I.O."/>
            <person name="Guillou S."/>
            <person name="Cros-Aarteil S."/>
            <person name="Calhoun S."/>
            <person name="Haridas S."/>
            <person name="Kuo A."/>
            <person name="Mondo S."/>
            <person name="Pangilinan J."/>
            <person name="Riley R."/>
            <person name="LaButti K."/>
            <person name="Andreopoulos B."/>
            <person name="Lipzen A."/>
            <person name="Chen C."/>
            <person name="Yan M."/>
            <person name="Daum C."/>
            <person name="Ng V."/>
            <person name="Clum A."/>
            <person name="Steindorff A."/>
            <person name="Ohm R.A."/>
            <person name="Martin F."/>
            <person name="Silar P."/>
            <person name="Natvig D.O."/>
            <person name="Lalanne C."/>
            <person name="Gautier V."/>
            <person name="Ament-Velasquez S.L."/>
            <person name="Kruys A."/>
            <person name="Hutchinson M.I."/>
            <person name="Powell A.J."/>
            <person name="Barry K."/>
            <person name="Miller A.N."/>
            <person name="Grigoriev I.V."/>
            <person name="Debuchy R."/>
            <person name="Gladieux P."/>
            <person name="Hiltunen Thoren M."/>
            <person name="Johannesson H."/>
        </authorList>
    </citation>
    <scope>NUCLEOTIDE SEQUENCE</scope>
    <source>
        <strain evidence="14">PSN293</strain>
    </source>
</reference>
<dbReference type="SMART" id="SM00487">
    <property type="entry name" value="DEXDc"/>
    <property type="match status" value="1"/>
</dbReference>
<keyword evidence="2" id="KW-0547">Nucleotide-binding</keyword>
<evidence type="ECO:0000313" key="15">
    <source>
        <dbReference type="Proteomes" id="UP001301769"/>
    </source>
</evidence>
<dbReference type="InterPro" id="IPR014001">
    <property type="entry name" value="Helicase_ATP-bd"/>
</dbReference>
<dbReference type="Proteomes" id="UP001301769">
    <property type="component" value="Unassembled WGS sequence"/>
</dbReference>
<dbReference type="InterPro" id="IPR004179">
    <property type="entry name" value="Sec63-dom"/>
</dbReference>
<dbReference type="GO" id="GO:0003676">
    <property type="term" value="F:nucleic acid binding"/>
    <property type="evidence" value="ECO:0007669"/>
    <property type="project" value="InterPro"/>
</dbReference>
<proteinExistence type="inferred from homology"/>
<evidence type="ECO:0000256" key="10">
    <source>
        <dbReference type="ARBA" id="ARBA00048988"/>
    </source>
</evidence>
<keyword evidence="15" id="KW-1185">Reference proteome</keyword>
<feature type="compositionally biased region" description="Basic and acidic residues" evidence="11">
    <location>
        <begin position="1207"/>
        <end position="1223"/>
    </location>
</feature>
<evidence type="ECO:0000256" key="4">
    <source>
        <dbReference type="ARBA" id="ARBA00022806"/>
    </source>
</evidence>
<dbReference type="FunFam" id="1.10.3380.10:FF:000012">
    <property type="entry name" value="DEAD/DEAH box DNA helicase"/>
    <property type="match status" value="1"/>
</dbReference>
<accession>A0AAN6YCM8</accession>
<name>A0AAN6YCM8_9PEZI</name>
<protein>
    <recommendedName>
        <fullName evidence="9">DNA 3'-5' helicase</fullName>
        <ecNumber evidence="9">5.6.2.4</ecNumber>
    </recommendedName>
</protein>
<keyword evidence="7" id="KW-0469">Meiosis</keyword>
<evidence type="ECO:0000259" key="13">
    <source>
        <dbReference type="PROSITE" id="PS51194"/>
    </source>
</evidence>
<dbReference type="InterPro" id="IPR036388">
    <property type="entry name" value="WH-like_DNA-bd_sf"/>
</dbReference>
<keyword evidence="5" id="KW-0067">ATP-binding</keyword>
<gene>
    <name evidence="14" type="ORF">QBC37DRAFT_373335</name>
</gene>
<dbReference type="PANTHER" id="PTHR47835">
    <property type="entry name" value="HFM1, ATP DEPENDENT DNA HELICASE HOMOLOG"/>
    <property type="match status" value="1"/>
</dbReference>
<dbReference type="GO" id="GO:0051321">
    <property type="term" value="P:meiotic cell cycle"/>
    <property type="evidence" value="ECO:0007669"/>
    <property type="project" value="UniProtKB-KW"/>
</dbReference>
<reference evidence="14" key="2">
    <citation type="submission" date="2023-05" db="EMBL/GenBank/DDBJ databases">
        <authorList>
            <consortium name="Lawrence Berkeley National Laboratory"/>
            <person name="Steindorff A."/>
            <person name="Hensen N."/>
            <person name="Bonometti L."/>
            <person name="Westerberg I."/>
            <person name="Brannstrom I.O."/>
            <person name="Guillou S."/>
            <person name="Cros-Aarteil S."/>
            <person name="Calhoun S."/>
            <person name="Haridas S."/>
            <person name="Kuo A."/>
            <person name="Mondo S."/>
            <person name="Pangilinan J."/>
            <person name="Riley R."/>
            <person name="Labutti K."/>
            <person name="Andreopoulos B."/>
            <person name="Lipzen A."/>
            <person name="Chen C."/>
            <person name="Yanf M."/>
            <person name="Daum C."/>
            <person name="Ng V."/>
            <person name="Clum A."/>
            <person name="Ohm R."/>
            <person name="Martin F."/>
            <person name="Silar P."/>
            <person name="Natvig D."/>
            <person name="Lalanne C."/>
            <person name="Gautier V."/>
            <person name="Ament-Velasquez S.L."/>
            <person name="Kruys A."/>
            <person name="Hutchinson M.I."/>
            <person name="Powell A.J."/>
            <person name="Barry K."/>
            <person name="Miller A.N."/>
            <person name="Grigoriev I.V."/>
            <person name="Debuchy R."/>
            <person name="Gladieux P."/>
            <person name="Thoren M.H."/>
            <person name="Johannesson H."/>
        </authorList>
    </citation>
    <scope>NUCLEOTIDE SEQUENCE</scope>
    <source>
        <strain evidence="14">PSN293</strain>
    </source>
</reference>
<dbReference type="CDD" id="cd18795">
    <property type="entry name" value="SF2_C_Ski2"/>
    <property type="match status" value="1"/>
</dbReference>
<dbReference type="Gene3D" id="3.40.50.300">
    <property type="entry name" value="P-loop containing nucleotide triphosphate hydrolases"/>
    <property type="match status" value="2"/>
</dbReference>
<dbReference type="GO" id="GO:0016787">
    <property type="term" value="F:hydrolase activity"/>
    <property type="evidence" value="ECO:0007669"/>
    <property type="project" value="UniProtKB-KW"/>
</dbReference>
<dbReference type="InterPro" id="IPR057842">
    <property type="entry name" value="WH_MER3"/>
</dbReference>
<dbReference type="SMART" id="SM00973">
    <property type="entry name" value="Sec63"/>
    <property type="match status" value="1"/>
</dbReference>
<evidence type="ECO:0000256" key="7">
    <source>
        <dbReference type="ARBA" id="ARBA00023254"/>
    </source>
</evidence>
<feature type="domain" description="Helicase ATP-binding" evidence="12">
    <location>
        <begin position="275"/>
        <end position="451"/>
    </location>
</feature>
<dbReference type="Pfam" id="PF00270">
    <property type="entry name" value="DEAD"/>
    <property type="match status" value="1"/>
</dbReference>
<keyword evidence="3" id="KW-0378">Hydrolase</keyword>
<evidence type="ECO:0000256" key="9">
    <source>
        <dbReference type="ARBA" id="ARBA00034808"/>
    </source>
</evidence>
<evidence type="ECO:0000256" key="11">
    <source>
        <dbReference type="SAM" id="MobiDB-lite"/>
    </source>
</evidence>
<feature type="region of interest" description="Disordered" evidence="11">
    <location>
        <begin position="1"/>
        <end position="74"/>
    </location>
</feature>
<evidence type="ECO:0000259" key="12">
    <source>
        <dbReference type="PROSITE" id="PS51192"/>
    </source>
</evidence>
<evidence type="ECO:0000256" key="8">
    <source>
        <dbReference type="ARBA" id="ARBA00034617"/>
    </source>
</evidence>
<feature type="region of interest" description="Disordered" evidence="11">
    <location>
        <begin position="1081"/>
        <end position="1101"/>
    </location>
</feature>
<comment type="caution">
    <text evidence="14">The sequence shown here is derived from an EMBL/GenBank/DDBJ whole genome shotgun (WGS) entry which is preliminary data.</text>
</comment>
<feature type="compositionally biased region" description="Polar residues" evidence="11">
    <location>
        <begin position="13"/>
        <end position="34"/>
    </location>
</feature>
<evidence type="ECO:0000313" key="14">
    <source>
        <dbReference type="EMBL" id="KAK4214172.1"/>
    </source>
</evidence>
<dbReference type="GO" id="GO:0005524">
    <property type="term" value="F:ATP binding"/>
    <property type="evidence" value="ECO:0007669"/>
    <property type="project" value="UniProtKB-KW"/>
</dbReference>
<dbReference type="SUPFAM" id="SSF52540">
    <property type="entry name" value="P-loop containing nucleoside triphosphate hydrolases"/>
    <property type="match status" value="1"/>
</dbReference>
<comment type="similarity">
    <text evidence="1">Belongs to the helicase family. SKI2 subfamily.</text>
</comment>
<dbReference type="InterPro" id="IPR027417">
    <property type="entry name" value="P-loop_NTPase"/>
</dbReference>
<dbReference type="Pfam" id="PF02889">
    <property type="entry name" value="Sec63"/>
    <property type="match status" value="1"/>
</dbReference>
<feature type="region of interest" description="Disordered" evidence="11">
    <location>
        <begin position="1127"/>
        <end position="1161"/>
    </location>
</feature>
<keyword evidence="6" id="KW-0413">Isomerase</keyword>
<dbReference type="Gene3D" id="1.10.10.10">
    <property type="entry name" value="Winged helix-like DNA-binding domain superfamily/Winged helix DNA-binding domain"/>
    <property type="match status" value="1"/>
</dbReference>
<dbReference type="SMART" id="SM00490">
    <property type="entry name" value="HELICc"/>
    <property type="match status" value="1"/>
</dbReference>
<evidence type="ECO:0000256" key="2">
    <source>
        <dbReference type="ARBA" id="ARBA00022741"/>
    </source>
</evidence>
<comment type="catalytic activity">
    <reaction evidence="10">
        <text>ATP + H2O = ADP + phosphate + H(+)</text>
        <dbReference type="Rhea" id="RHEA:13065"/>
        <dbReference type="ChEBI" id="CHEBI:15377"/>
        <dbReference type="ChEBI" id="CHEBI:15378"/>
        <dbReference type="ChEBI" id="CHEBI:30616"/>
        <dbReference type="ChEBI" id="CHEBI:43474"/>
        <dbReference type="ChEBI" id="CHEBI:456216"/>
        <dbReference type="EC" id="5.6.2.4"/>
    </reaction>
</comment>
<sequence length="1298" mass="143613">MSGDLFGSRHGPNPSQDGGDQNYYDQPTWNQQFLSFVDPALQDPPPPSEQIGSVDGFPRLLEDFRPRPPTAPVNDFHHGPPAVHTASVSGQHIDPSALVLDDFDLSLLAMPDVSAPDPTSLMFPDTTDWNMINTSHYESGGPQAFGAASSNLATSNGYGAYLPRPAQGTNQGAIHNDFTPWFESPPATQPGQHSAQQESSVFGPGSSSPTAAMTSKRDDNGGLGGDFNPITQSEKSHTPIVHGTTLLSVHASLPNKAHPVFPFKLFNAMQSKCFPHVYQTNDNVVVSAPTGSGKTAIFELAICRLALEQARASQPFKIVYQAPTKSLCSERARDWSRKFSTLDLKCAELTGDTTQAELRSVAEASIIVTTPEKWDSITRKWEDHRRLVQLVKLFLIDEVHFLKDIRGATLEAVVSRMKTIGGNIRFIALSATIPNSDDIAKWLGRNYLNQTLPALKETFGEEFRPVQLQKFVYGFNFNGNDWVLDKFLDSQLPTIISRHTQKKPILVFCFTRNICETTARKLVESISGVADNDRPWPFPKRRIQVVNCDLQELVGSGVAFHHSGLDAQDRQAVEQGFLAGEIGLICCTSTLAVGINLPCHTVILKGTVGYTDDKLREYSDLEVMQMLGRAGRPQFDDTATAIILTRAPNKERYEKMVSGQEVIESTLDLNLIEHLNSEISLNTITDIRQAKEWLAGTFLNVRLRRNPNHYNLTGGTSNPTLIDDKLAEICERDINQLKEAKLMVDHVGFCCTEYGRAMSKYMVEFSSMKKMLAIKFRAGLEQMITVIAQASEFKDFRLKPQERVIFKEMSRNPVILFPIKEGISHTWHKVSLLVQSALSNLDFPDSGDAAKMRSYLIKERSMVLDKFARLVRALIDCKGSDKDAVGLFNALELLRAIPGIGSAGMRRLVTNNVHTVLELNDKHSMEIDTMMGRNPPFGTNIKNSLLSFPRLSLDVTQMGKAVKEMVPDSVPFGQVPTAKEVVTVQVKTTLRFTNTNGLATWKGKWPNITLMAESTDGTLAYFWRGSLRECTRFGHVDHHFPVRLRKFEDHIVCHFSCEEIVGTMISKTLRHDLPRAMFQPGERPPIIRPLAPAAPPPPPRTTTREVDFFQDGGLDDLDFLGVEDFPRPRPESPSDVFEGLEVFPPPAPSPANGPNSQLEAAEPSLLPNGRYKCAHPCSGGIKKTGVPCTHRCCVEGLKHKRRAVAQKTDDSGPQKRQRREDVPGHITTGPAPLQGAVNARQPPVFVDLSMEDDEPAEEAAVVEAAVAAVIEEVAGGEGGEGGEQRVPEWDFFHFEMFE</sequence>
<feature type="region of interest" description="Disordered" evidence="11">
    <location>
        <begin position="1202"/>
        <end position="1237"/>
    </location>
</feature>
<dbReference type="InterPro" id="IPR011545">
    <property type="entry name" value="DEAD/DEAH_box_helicase_dom"/>
</dbReference>
<dbReference type="FunFam" id="1.10.10.10:FF:000012">
    <property type="entry name" value="U5 small nuclear ribonucleoprotein helicase"/>
    <property type="match status" value="1"/>
</dbReference>
<evidence type="ECO:0000256" key="1">
    <source>
        <dbReference type="ARBA" id="ARBA00010140"/>
    </source>
</evidence>
<organism evidence="14 15">
    <name type="scientific">Rhypophila decipiens</name>
    <dbReference type="NCBI Taxonomy" id="261697"/>
    <lineage>
        <taxon>Eukaryota</taxon>
        <taxon>Fungi</taxon>
        <taxon>Dikarya</taxon>
        <taxon>Ascomycota</taxon>
        <taxon>Pezizomycotina</taxon>
        <taxon>Sordariomycetes</taxon>
        <taxon>Sordariomycetidae</taxon>
        <taxon>Sordariales</taxon>
        <taxon>Naviculisporaceae</taxon>
        <taxon>Rhypophila</taxon>
    </lineage>
</organism>
<dbReference type="EC" id="5.6.2.4" evidence="9"/>
<comment type="catalytic activity">
    <reaction evidence="8">
        <text>Couples ATP hydrolysis with the unwinding of duplex DNA by translocating in the 3'-5' direction.</text>
        <dbReference type="EC" id="5.6.2.4"/>
    </reaction>
</comment>
<dbReference type="EMBL" id="MU858098">
    <property type="protein sequence ID" value="KAK4214172.1"/>
    <property type="molecule type" value="Genomic_DNA"/>
</dbReference>
<dbReference type="InterPro" id="IPR001650">
    <property type="entry name" value="Helicase_C-like"/>
</dbReference>
<dbReference type="Gene3D" id="1.10.3380.10">
    <property type="entry name" value="Sec63 N-terminal domain-like domain"/>
    <property type="match status" value="1"/>
</dbReference>
<dbReference type="Pfam" id="PF23445">
    <property type="entry name" value="WHD_SNRNP200"/>
    <property type="match status" value="1"/>
</dbReference>
<feature type="compositionally biased region" description="Polar residues" evidence="11">
    <location>
        <begin position="189"/>
        <end position="213"/>
    </location>
</feature>
<evidence type="ECO:0000256" key="5">
    <source>
        <dbReference type="ARBA" id="ARBA00022840"/>
    </source>
</evidence>